<dbReference type="InterPro" id="IPR001509">
    <property type="entry name" value="Epimerase_deHydtase"/>
</dbReference>
<dbReference type="Gene3D" id="3.40.50.720">
    <property type="entry name" value="NAD(P)-binding Rossmann-like Domain"/>
    <property type="match status" value="1"/>
</dbReference>
<dbReference type="AlphaFoldDB" id="A0A1W2CDF8"/>
<protein>
    <submittedName>
        <fullName evidence="7">UDP-glucuronate decarboxylase</fullName>
    </submittedName>
</protein>
<dbReference type="InterPro" id="IPR036291">
    <property type="entry name" value="NAD(P)-bd_dom_sf"/>
</dbReference>
<dbReference type="STRING" id="1122930.SAMN02745168_2749"/>
<evidence type="ECO:0000256" key="1">
    <source>
        <dbReference type="ARBA" id="ARBA00001911"/>
    </source>
</evidence>
<accession>A0A1W2CDF8</accession>
<name>A0A1W2CDF8_9FIRM</name>
<keyword evidence="8" id="KW-1185">Reference proteome</keyword>
<reference evidence="7 8" key="1">
    <citation type="submission" date="2017-04" db="EMBL/GenBank/DDBJ databases">
        <authorList>
            <person name="Afonso C.L."/>
            <person name="Miller P.J."/>
            <person name="Scott M.A."/>
            <person name="Spackman E."/>
            <person name="Goraichik I."/>
            <person name="Dimitrov K.M."/>
            <person name="Suarez D.L."/>
            <person name="Swayne D.E."/>
        </authorList>
    </citation>
    <scope>NUCLEOTIDE SEQUENCE [LARGE SCALE GENOMIC DNA]</scope>
    <source>
        <strain evidence="7 8">DSM 12816</strain>
    </source>
</reference>
<sequence length="366" mass="41524">MSTMNAVVRADLARIYEDLTAGERAKFAGTTLLFTGCAGFFGFYLLNFFTRYREELGIREIIGLDSFRMGYPNWLKEMDGAGQVTLRRFDIASDDLGDAAGAERADYIFHMASIASPVFYRRYPVETIDANVWGLRMLLEFYKSRNIRGMLYFSTSEIYGDPDPAHIPTAEDYRGSVSCNGPRACYDEGKRFGETLCSLFAEKYGMPLTVVRPFNNYGPGMRLNDARVPADFADAVRRNRDIEIYSDGTPTRTFCYISDSVPGFIKAALYGRYDTFNIGMDRPELSVAELAEIYLRAGREIFGYTGNIRFEKHSDEKYLTDNPNRRCPDLGKARRLLGYRPKIDVVQGVGYFLEHIKASAEGELVW</sequence>
<dbReference type="PANTHER" id="PTHR43078">
    <property type="entry name" value="UDP-GLUCURONIC ACID DECARBOXYLASE-RELATED"/>
    <property type="match status" value="1"/>
</dbReference>
<evidence type="ECO:0000313" key="8">
    <source>
        <dbReference type="Proteomes" id="UP000192790"/>
    </source>
</evidence>
<keyword evidence="3" id="KW-0520">NAD</keyword>
<dbReference type="GO" id="GO:0005737">
    <property type="term" value="C:cytoplasm"/>
    <property type="evidence" value="ECO:0007669"/>
    <property type="project" value="TreeGrafter"/>
</dbReference>
<keyword evidence="5" id="KW-0472">Membrane</keyword>
<dbReference type="GO" id="GO:0070403">
    <property type="term" value="F:NAD+ binding"/>
    <property type="evidence" value="ECO:0007669"/>
    <property type="project" value="InterPro"/>
</dbReference>
<dbReference type="SUPFAM" id="SSF51735">
    <property type="entry name" value="NAD(P)-binding Rossmann-fold domains"/>
    <property type="match status" value="1"/>
</dbReference>
<dbReference type="PANTHER" id="PTHR43078:SF6">
    <property type="entry name" value="UDP-GLUCURONIC ACID DECARBOXYLASE 1"/>
    <property type="match status" value="1"/>
</dbReference>
<evidence type="ECO:0000256" key="4">
    <source>
        <dbReference type="ARBA" id="ARBA00023239"/>
    </source>
</evidence>
<feature type="domain" description="NAD-dependent epimerase/dehydratase" evidence="6">
    <location>
        <begin position="33"/>
        <end position="279"/>
    </location>
</feature>
<proteinExistence type="predicted"/>
<dbReference type="GO" id="GO:0042732">
    <property type="term" value="P:D-xylose metabolic process"/>
    <property type="evidence" value="ECO:0007669"/>
    <property type="project" value="InterPro"/>
</dbReference>
<evidence type="ECO:0000256" key="3">
    <source>
        <dbReference type="ARBA" id="ARBA00023027"/>
    </source>
</evidence>
<evidence type="ECO:0000256" key="5">
    <source>
        <dbReference type="SAM" id="Phobius"/>
    </source>
</evidence>
<keyword evidence="2" id="KW-0210">Decarboxylase</keyword>
<keyword evidence="4" id="KW-0456">Lyase</keyword>
<keyword evidence="5" id="KW-1133">Transmembrane helix</keyword>
<evidence type="ECO:0000256" key="2">
    <source>
        <dbReference type="ARBA" id="ARBA00022793"/>
    </source>
</evidence>
<dbReference type="GO" id="GO:0048040">
    <property type="term" value="F:UDP-glucuronate decarboxylase activity"/>
    <property type="evidence" value="ECO:0007669"/>
    <property type="project" value="TreeGrafter"/>
</dbReference>
<dbReference type="Pfam" id="PF01370">
    <property type="entry name" value="Epimerase"/>
    <property type="match status" value="1"/>
</dbReference>
<comment type="cofactor">
    <cofactor evidence="1">
        <name>NAD(+)</name>
        <dbReference type="ChEBI" id="CHEBI:57540"/>
    </cofactor>
</comment>
<gene>
    <name evidence="7" type="ORF">SAMN02745168_2749</name>
</gene>
<organism evidence="7 8">
    <name type="scientific">Papillibacter cinnamivorans DSM 12816</name>
    <dbReference type="NCBI Taxonomy" id="1122930"/>
    <lineage>
        <taxon>Bacteria</taxon>
        <taxon>Bacillati</taxon>
        <taxon>Bacillota</taxon>
        <taxon>Clostridia</taxon>
        <taxon>Eubacteriales</taxon>
        <taxon>Oscillospiraceae</taxon>
        <taxon>Papillibacter</taxon>
    </lineage>
</organism>
<keyword evidence="5" id="KW-0812">Transmembrane</keyword>
<feature type="transmembrane region" description="Helical" evidence="5">
    <location>
        <begin position="27"/>
        <end position="49"/>
    </location>
</feature>
<dbReference type="EMBL" id="FWXW01000009">
    <property type="protein sequence ID" value="SMC83014.1"/>
    <property type="molecule type" value="Genomic_DNA"/>
</dbReference>
<evidence type="ECO:0000313" key="7">
    <source>
        <dbReference type="EMBL" id="SMC83014.1"/>
    </source>
</evidence>
<dbReference type="InterPro" id="IPR044516">
    <property type="entry name" value="UXS-like"/>
</dbReference>
<evidence type="ECO:0000259" key="6">
    <source>
        <dbReference type="Pfam" id="PF01370"/>
    </source>
</evidence>
<dbReference type="Proteomes" id="UP000192790">
    <property type="component" value="Unassembled WGS sequence"/>
</dbReference>